<evidence type="ECO:0000256" key="5">
    <source>
        <dbReference type="ARBA" id="ARBA00023001"/>
    </source>
</evidence>
<dbReference type="PRINTS" id="PR00131">
    <property type="entry name" value="GLHYDRLASE1"/>
</dbReference>
<dbReference type="Gene3D" id="3.20.20.80">
    <property type="entry name" value="Glycosidases"/>
    <property type="match status" value="1"/>
</dbReference>
<keyword evidence="6" id="KW-0119">Carbohydrate metabolism</keyword>
<comment type="caution">
    <text evidence="11">The sequence shown here is derived from an EMBL/GenBank/DDBJ whole genome shotgun (WGS) entry which is preliminary data.</text>
</comment>
<dbReference type="GO" id="GO:0008422">
    <property type="term" value="F:beta-glucosidase activity"/>
    <property type="evidence" value="ECO:0007669"/>
    <property type="project" value="UniProtKB-EC"/>
</dbReference>
<keyword evidence="5" id="KW-0136">Cellulose degradation</keyword>
<evidence type="ECO:0000256" key="7">
    <source>
        <dbReference type="ARBA" id="ARBA00023295"/>
    </source>
</evidence>
<accession>A0ABS4JYE0</accession>
<comment type="catalytic activity">
    <reaction evidence="1 9">
        <text>Hydrolysis of terminal, non-reducing beta-D-glucosyl residues with release of beta-D-glucose.</text>
        <dbReference type="EC" id="3.2.1.21"/>
    </reaction>
</comment>
<sequence length="476" mass="53377">MMRFPEGFLWGVATSSYQIEGAVHEDGRGESIWDRFARTPGNTLNGDTGDVACDHYHRYAEDVALMADLGYGAYRFSVAWPRIQPDGRGPANQKGLDFYRRLVARLLERGITPMVTLYHWDLPQALQEKGGWLNRDTAERFGEFAALMFDALGDAVKLWLTHNEPWCASMLGHFRGVHAPGMKDLRAGVISSHHILLSHGRAVTAYRDGNYRGQIGIAPNLLPNYPLTDSAADREATRISDGYVNRWFLDPVLKGSYPADMLAFYTQVVGPLDFIKEGDLAAMGAPVDLLGINYYRRRTIEADPTSELGFRVHDIVPGTPTTVTGSEIVPECLYDLLLWVKANYGDVPLYITENGMVRDDRIGPDGQVHDPERVDFLRRHVAAAYRAIEAGVNLRGFFAWSFMDNFEWAFGYSQRFGLVYVDYATQARIPKDSARWWGQVARRNGLDEVDVALAQQPLAADSPSSGARPMFTEREE</sequence>
<dbReference type="Proteomes" id="UP001519289">
    <property type="component" value="Unassembled WGS sequence"/>
</dbReference>
<evidence type="ECO:0000256" key="10">
    <source>
        <dbReference type="SAM" id="MobiDB-lite"/>
    </source>
</evidence>
<feature type="region of interest" description="Disordered" evidence="10">
    <location>
        <begin position="456"/>
        <end position="476"/>
    </location>
</feature>
<protein>
    <recommendedName>
        <fullName evidence="3 9">Beta-glucosidase</fullName>
        <ecNumber evidence="3 9">3.2.1.21</ecNumber>
    </recommendedName>
</protein>
<evidence type="ECO:0000256" key="1">
    <source>
        <dbReference type="ARBA" id="ARBA00000448"/>
    </source>
</evidence>
<dbReference type="PANTHER" id="PTHR10353">
    <property type="entry name" value="GLYCOSYL HYDROLASE"/>
    <property type="match status" value="1"/>
</dbReference>
<comment type="similarity">
    <text evidence="2 9">Belongs to the glycosyl hydrolase 1 family.</text>
</comment>
<dbReference type="EMBL" id="JAGGLG010000042">
    <property type="protein sequence ID" value="MBP2019995.1"/>
    <property type="molecule type" value="Genomic_DNA"/>
</dbReference>
<dbReference type="PANTHER" id="PTHR10353:SF36">
    <property type="entry name" value="LP05116P"/>
    <property type="match status" value="1"/>
</dbReference>
<dbReference type="InterPro" id="IPR017736">
    <property type="entry name" value="Glyco_hydro_1_beta-glucosidase"/>
</dbReference>
<evidence type="ECO:0000256" key="2">
    <source>
        <dbReference type="ARBA" id="ARBA00010838"/>
    </source>
</evidence>
<evidence type="ECO:0000256" key="3">
    <source>
        <dbReference type="ARBA" id="ARBA00012744"/>
    </source>
</evidence>
<dbReference type="EC" id="3.2.1.21" evidence="3 9"/>
<evidence type="ECO:0000256" key="9">
    <source>
        <dbReference type="RuleBase" id="RU361175"/>
    </source>
</evidence>
<dbReference type="InterPro" id="IPR033132">
    <property type="entry name" value="GH_1_N_CS"/>
</dbReference>
<evidence type="ECO:0000256" key="8">
    <source>
        <dbReference type="ARBA" id="ARBA00023326"/>
    </source>
</evidence>
<dbReference type="SUPFAM" id="SSF51445">
    <property type="entry name" value="(Trans)glycosidases"/>
    <property type="match status" value="1"/>
</dbReference>
<gene>
    <name evidence="11" type="ORF">J2Z79_003442</name>
</gene>
<dbReference type="InterPro" id="IPR001360">
    <property type="entry name" value="Glyco_hydro_1"/>
</dbReference>
<keyword evidence="4 9" id="KW-0378">Hydrolase</keyword>
<keyword evidence="8" id="KW-0624">Polysaccharide degradation</keyword>
<name>A0ABS4JYE0_9FIRM</name>
<evidence type="ECO:0000256" key="4">
    <source>
        <dbReference type="ARBA" id="ARBA00022801"/>
    </source>
</evidence>
<evidence type="ECO:0000256" key="6">
    <source>
        <dbReference type="ARBA" id="ARBA00023277"/>
    </source>
</evidence>
<proteinExistence type="inferred from homology"/>
<dbReference type="PROSITE" id="PS00653">
    <property type="entry name" value="GLYCOSYL_HYDROL_F1_2"/>
    <property type="match status" value="1"/>
</dbReference>
<keyword evidence="12" id="KW-1185">Reference proteome</keyword>
<dbReference type="InterPro" id="IPR017853">
    <property type="entry name" value="GH"/>
</dbReference>
<keyword evidence="7 9" id="KW-0326">Glycosidase</keyword>
<dbReference type="NCBIfam" id="TIGR03356">
    <property type="entry name" value="BGL"/>
    <property type="match status" value="1"/>
</dbReference>
<evidence type="ECO:0000313" key="11">
    <source>
        <dbReference type="EMBL" id="MBP2019995.1"/>
    </source>
</evidence>
<reference evidence="11 12" key="1">
    <citation type="submission" date="2021-03" db="EMBL/GenBank/DDBJ databases">
        <title>Genomic Encyclopedia of Type Strains, Phase IV (KMG-IV): sequencing the most valuable type-strain genomes for metagenomic binning, comparative biology and taxonomic classification.</title>
        <authorList>
            <person name="Goeker M."/>
        </authorList>
    </citation>
    <scope>NUCLEOTIDE SEQUENCE [LARGE SCALE GENOMIC DNA]</scope>
    <source>
        <strain evidence="11 12">DSM 27138</strain>
    </source>
</reference>
<dbReference type="Pfam" id="PF00232">
    <property type="entry name" value="Glyco_hydro_1"/>
    <property type="match status" value="1"/>
</dbReference>
<organism evidence="11 12">
    <name type="scientific">Symbiobacterium terraclitae</name>
    <dbReference type="NCBI Taxonomy" id="557451"/>
    <lineage>
        <taxon>Bacteria</taxon>
        <taxon>Bacillati</taxon>
        <taxon>Bacillota</taxon>
        <taxon>Clostridia</taxon>
        <taxon>Eubacteriales</taxon>
        <taxon>Symbiobacteriaceae</taxon>
        <taxon>Symbiobacterium</taxon>
    </lineage>
</organism>
<evidence type="ECO:0000313" key="12">
    <source>
        <dbReference type="Proteomes" id="UP001519289"/>
    </source>
</evidence>